<name>A0A8H5FR10_9AGAR</name>
<evidence type="ECO:0000256" key="5">
    <source>
        <dbReference type="SAM" id="MobiDB-lite"/>
    </source>
</evidence>
<comment type="subcellular location">
    <subcellularLocation>
        <location evidence="1">Membrane</location>
    </subcellularLocation>
</comment>
<keyword evidence="4" id="KW-0472">Membrane</keyword>
<keyword evidence="9" id="KW-1185">Reference proteome</keyword>
<sequence>MATISEEETSLLDKLDTVVPAPLAQFDAFPKLPSTFKARSESRGFMTLFVSLLAFMLMLNDIGEFIWGWPDYEFSVDNDPASFMNVNVDLVVKMPCRYISVDLRDAIGDRLFLSGSGLKRDGTRFDTGQATKLKEHAAMLSATQAIAQSRRSRGFFDTLLRRKAEIAPTYDHPAHPSACRVYGTIEVKKVTANLHITTLGHGYASREHVSHNLMNLSHVISEFSFGPYFPDIVQPLDYSFEVTQEPFVAYQYFLHVVPTTYIAPRSSPLHTHQYSVTHYTRVMQHGEGTPGIFFKFDLDPMSLTIHQRTTTFPQLLIRCAGVIGGVFVCMSYAIRITTRAVNVVIGGDEEVIVAASSSGAKAGLRSKWGGGELRSRNKMIRQGSGWIMESNPGSPALGGYGSYTNTPVSGSFSPAASPYLGSPAFGSPAIPPSNPGTPNPSATSFGPPPSASSPRPPSSRLPSSRPSSLYHSRTPGGGGSMSGFAVSSAAPSAHTRTTSLSGFPVSNAATLGSPSPPDFPPSIPGTPSYSMFPPTPNPANGNGSGFPTGPPPRRTPSNGSAKKDD</sequence>
<dbReference type="GO" id="GO:0006888">
    <property type="term" value="P:endoplasmic reticulum to Golgi vesicle-mediated transport"/>
    <property type="evidence" value="ECO:0007669"/>
    <property type="project" value="TreeGrafter"/>
</dbReference>
<dbReference type="PANTHER" id="PTHR10984">
    <property type="entry name" value="ENDOPLASMIC RETICULUM-GOLGI INTERMEDIATE COMPARTMENT PROTEIN"/>
    <property type="match status" value="1"/>
</dbReference>
<evidence type="ECO:0000313" key="8">
    <source>
        <dbReference type="EMBL" id="KAF5345657.1"/>
    </source>
</evidence>
<protein>
    <recommendedName>
        <fullName evidence="10">DUF1692-domain-containing protein</fullName>
    </recommendedName>
</protein>
<keyword evidence="3" id="KW-1133">Transmembrane helix</keyword>
<dbReference type="InterPro" id="IPR039542">
    <property type="entry name" value="Erv_N"/>
</dbReference>
<dbReference type="Pfam" id="PF13850">
    <property type="entry name" value="ERGIC_N"/>
    <property type="match status" value="1"/>
</dbReference>
<evidence type="ECO:0008006" key="10">
    <source>
        <dbReference type="Google" id="ProtNLM"/>
    </source>
</evidence>
<reference evidence="8 9" key="1">
    <citation type="journal article" date="2020" name="ISME J.">
        <title>Uncovering the hidden diversity of litter-decomposition mechanisms in mushroom-forming fungi.</title>
        <authorList>
            <person name="Floudas D."/>
            <person name="Bentzer J."/>
            <person name="Ahren D."/>
            <person name="Johansson T."/>
            <person name="Persson P."/>
            <person name="Tunlid A."/>
        </authorList>
    </citation>
    <scope>NUCLEOTIDE SEQUENCE [LARGE SCALE GENOMIC DNA]</scope>
    <source>
        <strain evidence="8 9">CBS 406.79</strain>
    </source>
</reference>
<evidence type="ECO:0000256" key="2">
    <source>
        <dbReference type="ARBA" id="ARBA00022692"/>
    </source>
</evidence>
<keyword evidence="2" id="KW-0812">Transmembrane</keyword>
<evidence type="ECO:0000313" key="9">
    <source>
        <dbReference type="Proteomes" id="UP000518752"/>
    </source>
</evidence>
<gene>
    <name evidence="8" type="ORF">D9757_014210</name>
</gene>
<dbReference type="Proteomes" id="UP000518752">
    <property type="component" value="Unassembled WGS sequence"/>
</dbReference>
<feature type="compositionally biased region" description="Pro residues" evidence="5">
    <location>
        <begin position="429"/>
        <end position="438"/>
    </location>
</feature>
<evidence type="ECO:0000256" key="3">
    <source>
        <dbReference type="ARBA" id="ARBA00022989"/>
    </source>
</evidence>
<organism evidence="8 9">
    <name type="scientific">Collybiopsis confluens</name>
    <dbReference type="NCBI Taxonomy" id="2823264"/>
    <lineage>
        <taxon>Eukaryota</taxon>
        <taxon>Fungi</taxon>
        <taxon>Dikarya</taxon>
        <taxon>Basidiomycota</taxon>
        <taxon>Agaricomycotina</taxon>
        <taxon>Agaricomycetes</taxon>
        <taxon>Agaricomycetidae</taxon>
        <taxon>Agaricales</taxon>
        <taxon>Marasmiineae</taxon>
        <taxon>Omphalotaceae</taxon>
        <taxon>Collybiopsis</taxon>
    </lineage>
</organism>
<evidence type="ECO:0000259" key="7">
    <source>
        <dbReference type="Pfam" id="PF13850"/>
    </source>
</evidence>
<accession>A0A8H5FR10</accession>
<dbReference type="GO" id="GO:0005789">
    <property type="term" value="C:endoplasmic reticulum membrane"/>
    <property type="evidence" value="ECO:0007669"/>
    <property type="project" value="TreeGrafter"/>
</dbReference>
<dbReference type="GO" id="GO:0006890">
    <property type="term" value="P:retrograde vesicle-mediated transport, Golgi to endoplasmic reticulum"/>
    <property type="evidence" value="ECO:0007669"/>
    <property type="project" value="TreeGrafter"/>
</dbReference>
<dbReference type="OrthoDB" id="5541786at2759"/>
<feature type="compositionally biased region" description="Pro residues" evidence="5">
    <location>
        <begin position="514"/>
        <end position="524"/>
    </location>
</feature>
<dbReference type="EMBL" id="JAACJN010000372">
    <property type="protein sequence ID" value="KAF5345657.1"/>
    <property type="molecule type" value="Genomic_DNA"/>
</dbReference>
<feature type="domain" description="Endoplasmic reticulum vesicle transporter C-terminal" evidence="6">
    <location>
        <begin position="175"/>
        <end position="331"/>
    </location>
</feature>
<feature type="region of interest" description="Disordered" evidence="5">
    <location>
        <begin position="426"/>
        <end position="565"/>
    </location>
</feature>
<evidence type="ECO:0000259" key="6">
    <source>
        <dbReference type="Pfam" id="PF07970"/>
    </source>
</evidence>
<evidence type="ECO:0000256" key="1">
    <source>
        <dbReference type="ARBA" id="ARBA00004370"/>
    </source>
</evidence>
<dbReference type="InterPro" id="IPR012936">
    <property type="entry name" value="Erv_C"/>
</dbReference>
<dbReference type="PANTHER" id="PTHR10984:SF81">
    <property type="entry name" value="ER-DERIVED VESICLES PROTEIN ERV41"/>
    <property type="match status" value="1"/>
</dbReference>
<evidence type="ECO:0000256" key="4">
    <source>
        <dbReference type="ARBA" id="ARBA00023136"/>
    </source>
</evidence>
<comment type="caution">
    <text evidence="8">The sequence shown here is derived from an EMBL/GenBank/DDBJ whole genome shotgun (WGS) entry which is preliminary data.</text>
</comment>
<dbReference type="Pfam" id="PF07970">
    <property type="entry name" value="COPIIcoated_ERV"/>
    <property type="match status" value="1"/>
</dbReference>
<dbReference type="GO" id="GO:0030134">
    <property type="term" value="C:COPII-coated ER to Golgi transport vesicle"/>
    <property type="evidence" value="ECO:0007669"/>
    <property type="project" value="TreeGrafter"/>
</dbReference>
<proteinExistence type="predicted"/>
<dbReference type="AlphaFoldDB" id="A0A8H5FR10"/>
<dbReference type="InterPro" id="IPR045888">
    <property type="entry name" value="Erv"/>
</dbReference>
<feature type="domain" description="Endoplasmic reticulum vesicle transporter N-terminal" evidence="7">
    <location>
        <begin position="23"/>
        <end position="110"/>
    </location>
</feature>
<feature type="compositionally biased region" description="Pro residues" evidence="5">
    <location>
        <begin position="446"/>
        <end position="459"/>
    </location>
</feature>
<dbReference type="GO" id="GO:0000139">
    <property type="term" value="C:Golgi membrane"/>
    <property type="evidence" value="ECO:0007669"/>
    <property type="project" value="TreeGrafter"/>
</dbReference>